<evidence type="ECO:0000256" key="1">
    <source>
        <dbReference type="ARBA" id="ARBA00022553"/>
    </source>
</evidence>
<dbReference type="RefSeq" id="WP_316967105.1">
    <property type="nucleotide sequence ID" value="NZ_JARFPK010000037.1"/>
</dbReference>
<evidence type="ECO:0000259" key="8">
    <source>
        <dbReference type="PROSITE" id="PS50113"/>
    </source>
</evidence>
<dbReference type="Pfam" id="PF13426">
    <property type="entry name" value="PAS_9"/>
    <property type="match status" value="1"/>
</dbReference>
<keyword evidence="3" id="KW-0805">Transcription regulation</keyword>
<evidence type="ECO:0000256" key="4">
    <source>
        <dbReference type="ARBA" id="ARBA00023125"/>
    </source>
</evidence>
<dbReference type="InterPro" id="IPR000700">
    <property type="entry name" value="PAS-assoc_C"/>
</dbReference>
<keyword evidence="10" id="KW-1185">Reference proteome</keyword>
<dbReference type="InterPro" id="IPR000014">
    <property type="entry name" value="PAS"/>
</dbReference>
<protein>
    <submittedName>
        <fullName evidence="9">PAS domain S-box protein</fullName>
    </submittedName>
</protein>
<dbReference type="SMART" id="SM00086">
    <property type="entry name" value="PAC"/>
    <property type="match status" value="1"/>
</dbReference>
<evidence type="ECO:0000313" key="10">
    <source>
        <dbReference type="Proteomes" id="UP001220010"/>
    </source>
</evidence>
<gene>
    <name evidence="9" type="ORF">P0O15_09395</name>
</gene>
<dbReference type="Proteomes" id="UP001220010">
    <property type="component" value="Unassembled WGS sequence"/>
</dbReference>
<dbReference type="Gene3D" id="3.30.450.20">
    <property type="entry name" value="PAS domain"/>
    <property type="match status" value="1"/>
</dbReference>
<feature type="domain" description="Response regulatory" evidence="7">
    <location>
        <begin position="6"/>
        <end position="121"/>
    </location>
</feature>
<dbReference type="InterPro" id="IPR039420">
    <property type="entry name" value="WalR-like"/>
</dbReference>
<dbReference type="InterPro" id="IPR035965">
    <property type="entry name" value="PAS-like_dom_sf"/>
</dbReference>
<organism evidence="9 10">
    <name type="scientific">Candidatus Methanocrinis natronophilus</name>
    <dbReference type="NCBI Taxonomy" id="3033396"/>
    <lineage>
        <taxon>Archaea</taxon>
        <taxon>Methanobacteriati</taxon>
        <taxon>Methanobacteriota</taxon>
        <taxon>Stenosarchaea group</taxon>
        <taxon>Methanomicrobia</taxon>
        <taxon>Methanotrichales</taxon>
        <taxon>Methanotrichaceae</taxon>
        <taxon>Methanocrinis</taxon>
    </lineage>
</organism>
<comment type="caution">
    <text evidence="9">The sequence shown here is derived from an EMBL/GenBank/DDBJ whole genome shotgun (WGS) entry which is preliminary data.</text>
</comment>
<dbReference type="PANTHER" id="PTHR48111">
    <property type="entry name" value="REGULATOR OF RPOS"/>
    <property type="match status" value="1"/>
</dbReference>
<reference evidence="9 10" key="1">
    <citation type="submission" date="2023-03" db="EMBL/GenBank/DDBJ databases">
        <title>WGS of Methanotrichaceae archaeon Mx.</title>
        <authorList>
            <person name="Sorokin D.Y."/>
            <person name="Merkel A.Y."/>
        </authorList>
    </citation>
    <scope>NUCLEOTIDE SEQUENCE [LARGE SCALE GENOMIC DNA]</scope>
    <source>
        <strain evidence="9 10">Mx</strain>
    </source>
</reference>
<accession>A0ABT5X9K8</accession>
<evidence type="ECO:0000259" key="7">
    <source>
        <dbReference type="PROSITE" id="PS50110"/>
    </source>
</evidence>
<dbReference type="Gene3D" id="3.40.50.2300">
    <property type="match status" value="1"/>
</dbReference>
<dbReference type="PROSITE" id="PS50110">
    <property type="entry name" value="RESPONSE_REGULATORY"/>
    <property type="match status" value="1"/>
</dbReference>
<dbReference type="InterPro" id="IPR001789">
    <property type="entry name" value="Sig_transdc_resp-reg_receiver"/>
</dbReference>
<keyword evidence="4" id="KW-0238">DNA-binding</keyword>
<dbReference type="SUPFAM" id="SSF55785">
    <property type="entry name" value="PYP-like sensor domain (PAS domain)"/>
    <property type="match status" value="1"/>
</dbReference>
<dbReference type="Pfam" id="PF00072">
    <property type="entry name" value="Response_reg"/>
    <property type="match status" value="1"/>
</dbReference>
<keyword evidence="2" id="KW-0902">Two-component regulatory system</keyword>
<evidence type="ECO:0000313" key="9">
    <source>
        <dbReference type="EMBL" id="MDF0591371.1"/>
    </source>
</evidence>
<dbReference type="PROSITE" id="PS50113">
    <property type="entry name" value="PAC"/>
    <property type="match status" value="1"/>
</dbReference>
<dbReference type="SMART" id="SM00448">
    <property type="entry name" value="REC"/>
    <property type="match status" value="1"/>
</dbReference>
<dbReference type="SMART" id="SM00091">
    <property type="entry name" value="PAS"/>
    <property type="match status" value="1"/>
</dbReference>
<dbReference type="PANTHER" id="PTHR48111:SF1">
    <property type="entry name" value="TWO-COMPONENT RESPONSE REGULATOR ORR33"/>
    <property type="match status" value="1"/>
</dbReference>
<name>A0ABT5X9K8_9EURY</name>
<feature type="modified residue" description="4-aspartylphosphate" evidence="6">
    <location>
        <position position="56"/>
    </location>
</feature>
<sequence length="416" mass="46885">MKNPYRILIVEDDPDDVELILLGFSKHDEFFVDVATTGEEGLERVMETSYDLVSVDFALPGMSGLDVLEEIRKSDQDVPVVMVTGRGTEDLQVVAFEKYATSYVMKSVDSFRSLPFIFEALIEEARFRTEERRMKRDVERSEAVSRYLLENSPSGIYVLENGCFKMVNSKFAEIFGCDKEDLIGEHFWSLADPESFECIEGAGREVSPDRSILHEFRIARKDGSKRWVEVRIVPLEYQDERWVLGNLVDVTERKEGERDLLMENRRLSILYSLATKAIEPRGETDDLPGEALSTIMVGLDRFLVGGLFIQEGGDLVLRALAGPLEDLMDFMRRIDAEELLKGSGSKKAEEVGGRIYWAFCPFSCDGEGRGVLVLGREEEIGPETLTLLRDIAWHIGKMMELREPGGPPSSRVGGGL</sequence>
<evidence type="ECO:0000256" key="5">
    <source>
        <dbReference type="ARBA" id="ARBA00023163"/>
    </source>
</evidence>
<evidence type="ECO:0000256" key="6">
    <source>
        <dbReference type="PROSITE-ProRule" id="PRU00169"/>
    </source>
</evidence>
<proteinExistence type="predicted"/>
<dbReference type="InterPro" id="IPR011006">
    <property type="entry name" value="CheY-like_superfamily"/>
</dbReference>
<keyword evidence="5" id="KW-0804">Transcription</keyword>
<dbReference type="SUPFAM" id="SSF52172">
    <property type="entry name" value="CheY-like"/>
    <property type="match status" value="1"/>
</dbReference>
<evidence type="ECO:0000256" key="2">
    <source>
        <dbReference type="ARBA" id="ARBA00023012"/>
    </source>
</evidence>
<evidence type="ECO:0000256" key="3">
    <source>
        <dbReference type="ARBA" id="ARBA00023015"/>
    </source>
</evidence>
<dbReference type="CDD" id="cd00130">
    <property type="entry name" value="PAS"/>
    <property type="match status" value="1"/>
</dbReference>
<dbReference type="InterPro" id="IPR001610">
    <property type="entry name" value="PAC"/>
</dbReference>
<keyword evidence="1 6" id="KW-0597">Phosphoprotein</keyword>
<dbReference type="CDD" id="cd17574">
    <property type="entry name" value="REC_OmpR"/>
    <property type="match status" value="1"/>
</dbReference>
<dbReference type="NCBIfam" id="TIGR00229">
    <property type="entry name" value="sensory_box"/>
    <property type="match status" value="1"/>
</dbReference>
<dbReference type="EMBL" id="JARFPK010000037">
    <property type="protein sequence ID" value="MDF0591371.1"/>
    <property type="molecule type" value="Genomic_DNA"/>
</dbReference>
<feature type="domain" description="PAC" evidence="8">
    <location>
        <begin position="212"/>
        <end position="262"/>
    </location>
</feature>